<comment type="similarity">
    <text evidence="1">Belongs to the STK19 family.</text>
</comment>
<name>A0A1X7VG76_AMPQE</name>
<dbReference type="KEGG" id="aqu:100637996"/>
<dbReference type="GO" id="GO:0046579">
    <property type="term" value="P:positive regulation of Ras protein signal transduction"/>
    <property type="evidence" value="ECO:0007669"/>
    <property type="project" value="TreeGrafter"/>
</dbReference>
<dbReference type="STRING" id="400682.A0A1X7VG76"/>
<dbReference type="AlphaFoldDB" id="A0A1X7VG76"/>
<evidence type="ECO:0000313" key="2">
    <source>
        <dbReference type="EnsemblMetazoa" id="Aqu2.1.38497_001"/>
    </source>
</evidence>
<gene>
    <name evidence="2" type="primary">100637996</name>
</gene>
<evidence type="ECO:0000256" key="1">
    <source>
        <dbReference type="ARBA" id="ARBA00093458"/>
    </source>
</evidence>
<reference evidence="3" key="1">
    <citation type="journal article" date="2010" name="Nature">
        <title>The Amphimedon queenslandica genome and the evolution of animal complexity.</title>
        <authorList>
            <person name="Srivastava M."/>
            <person name="Simakov O."/>
            <person name="Chapman J."/>
            <person name="Fahey B."/>
            <person name="Gauthier M.E."/>
            <person name="Mitros T."/>
            <person name="Richards G.S."/>
            <person name="Conaco C."/>
            <person name="Dacre M."/>
            <person name="Hellsten U."/>
            <person name="Larroux C."/>
            <person name="Putnam N.H."/>
            <person name="Stanke M."/>
            <person name="Adamska M."/>
            <person name="Darling A."/>
            <person name="Degnan S.M."/>
            <person name="Oakley T.H."/>
            <person name="Plachetzki D.C."/>
            <person name="Zhai Y."/>
            <person name="Adamski M."/>
            <person name="Calcino A."/>
            <person name="Cummins S.F."/>
            <person name="Goodstein D.M."/>
            <person name="Harris C."/>
            <person name="Jackson D.J."/>
            <person name="Leys S.P."/>
            <person name="Shu S."/>
            <person name="Woodcroft B.J."/>
            <person name="Vervoort M."/>
            <person name="Kosik K.S."/>
            <person name="Manning G."/>
            <person name="Degnan B.M."/>
            <person name="Rokhsar D.S."/>
        </authorList>
    </citation>
    <scope>NUCLEOTIDE SEQUENCE [LARGE SCALE GENOMIC DNA]</scope>
</reference>
<dbReference type="Proteomes" id="UP000007879">
    <property type="component" value="Unassembled WGS sequence"/>
</dbReference>
<dbReference type="InParanoid" id="A0A1X7VG76"/>
<protein>
    <submittedName>
        <fullName evidence="2">Uncharacterized protein</fullName>
    </submittedName>
</protein>
<sequence length="252" mass="28524">MKRRFTAVIPSRSIEERRTKAFKTNPTDTSEVIPSDTEAAISYVKRLFPASLGPPIVLQHQLYSLLEDKTSVDKEIISLKDDCKLRIIKLETSSDDYALISHEDYVSTVTSSLRSRKGEHLVDKALEILIDCVDVTVSKEKLTKDFKLTDKDISLLVISGVLVLKEIDGESRVWWFSLPGISSFKKDFIKGRSAILQIMKRLKYKEILQNDLEKKKLSGTVLPMEYFVLDIIGSETVESIDTSSGPLLRLLE</sequence>
<dbReference type="eggNOG" id="ENOG502RDW5">
    <property type="taxonomic scope" value="Eukaryota"/>
</dbReference>
<keyword evidence="3" id="KW-1185">Reference proteome</keyword>
<dbReference type="InterPro" id="IPR018865">
    <property type="entry name" value="STK19-like"/>
</dbReference>
<dbReference type="PANTHER" id="PTHR15243:SF0">
    <property type="entry name" value="SERINE_THREONINE-PROTEIN KINASE 19"/>
    <property type="match status" value="1"/>
</dbReference>
<proteinExistence type="inferred from homology"/>
<dbReference type="PANTHER" id="PTHR15243">
    <property type="entry name" value="SERINE/THREONINE-PROTEIN KINASE 19"/>
    <property type="match status" value="1"/>
</dbReference>
<evidence type="ECO:0000313" key="3">
    <source>
        <dbReference type="Proteomes" id="UP000007879"/>
    </source>
</evidence>
<dbReference type="OMA" id="SWWIAIP"/>
<dbReference type="EnsemblMetazoa" id="XM_019993669.1">
    <property type="protein sequence ID" value="XP_019849228.1"/>
    <property type="gene ID" value="LOC100637996"/>
</dbReference>
<reference evidence="2" key="2">
    <citation type="submission" date="2017-05" db="UniProtKB">
        <authorList>
            <consortium name="EnsemblMetazoa"/>
        </authorList>
    </citation>
    <scope>IDENTIFICATION</scope>
</reference>
<dbReference type="Pfam" id="PF10494">
    <property type="entry name" value="Stk19"/>
    <property type="match status" value="1"/>
</dbReference>
<organism evidence="2">
    <name type="scientific">Amphimedon queenslandica</name>
    <name type="common">Sponge</name>
    <dbReference type="NCBI Taxonomy" id="400682"/>
    <lineage>
        <taxon>Eukaryota</taxon>
        <taxon>Metazoa</taxon>
        <taxon>Porifera</taxon>
        <taxon>Demospongiae</taxon>
        <taxon>Heteroscleromorpha</taxon>
        <taxon>Haplosclerida</taxon>
        <taxon>Niphatidae</taxon>
        <taxon>Amphimedon</taxon>
    </lineage>
</organism>
<dbReference type="OrthoDB" id="10261701at2759"/>
<dbReference type="EnsemblMetazoa" id="Aqu2.1.38497_001">
    <property type="protein sequence ID" value="Aqu2.1.38497_001"/>
    <property type="gene ID" value="Aqu2.1.38497"/>
</dbReference>
<accession>A0A1X7VG76</accession>